<name>A0A9P5TZC0_9AGAR</name>
<dbReference type="Proteomes" id="UP000772434">
    <property type="component" value="Unassembled WGS sequence"/>
</dbReference>
<reference evidence="7" key="1">
    <citation type="submission" date="2020-11" db="EMBL/GenBank/DDBJ databases">
        <authorList>
            <consortium name="DOE Joint Genome Institute"/>
            <person name="Ahrendt S."/>
            <person name="Riley R."/>
            <person name="Andreopoulos W."/>
            <person name="Labutti K."/>
            <person name="Pangilinan J."/>
            <person name="Ruiz-Duenas F.J."/>
            <person name="Barrasa J.M."/>
            <person name="Sanchez-Garcia M."/>
            <person name="Camarero S."/>
            <person name="Miyauchi S."/>
            <person name="Serrano A."/>
            <person name="Linde D."/>
            <person name="Babiker R."/>
            <person name="Drula E."/>
            <person name="Ayuso-Fernandez I."/>
            <person name="Pacheco R."/>
            <person name="Padilla G."/>
            <person name="Ferreira P."/>
            <person name="Barriuso J."/>
            <person name="Kellner H."/>
            <person name="Castanera R."/>
            <person name="Alfaro M."/>
            <person name="Ramirez L."/>
            <person name="Pisabarro A.G."/>
            <person name="Kuo A."/>
            <person name="Tritt A."/>
            <person name="Lipzen A."/>
            <person name="He G."/>
            <person name="Yan M."/>
            <person name="Ng V."/>
            <person name="Cullen D."/>
            <person name="Martin F."/>
            <person name="Rosso M.-N."/>
            <person name="Henrissat B."/>
            <person name="Hibbett D."/>
            <person name="Martinez A.T."/>
            <person name="Grigoriev I.V."/>
        </authorList>
    </citation>
    <scope>NUCLEOTIDE SEQUENCE</scope>
    <source>
        <strain evidence="7">AH 40177</strain>
    </source>
</reference>
<dbReference type="EC" id="3.1.3.48" evidence="2"/>
<dbReference type="GO" id="GO:0004725">
    <property type="term" value="F:protein tyrosine phosphatase activity"/>
    <property type="evidence" value="ECO:0007669"/>
    <property type="project" value="UniProtKB-EC"/>
</dbReference>
<dbReference type="AlphaFoldDB" id="A0A9P5TZC0"/>
<keyword evidence="4" id="KW-0904">Protein phosphatase</keyword>
<feature type="non-terminal residue" evidence="7">
    <location>
        <position position="1"/>
    </location>
</feature>
<dbReference type="InterPro" id="IPR020422">
    <property type="entry name" value="TYR_PHOSPHATASE_DUAL_dom"/>
</dbReference>
<dbReference type="InterPro" id="IPR000387">
    <property type="entry name" value="Tyr_Pase_dom"/>
</dbReference>
<protein>
    <recommendedName>
        <fullName evidence="2">protein-tyrosine-phosphatase</fullName>
        <ecNumber evidence="2">3.1.3.48</ecNumber>
    </recommendedName>
</protein>
<evidence type="ECO:0000259" key="5">
    <source>
        <dbReference type="PROSITE" id="PS50054"/>
    </source>
</evidence>
<dbReference type="Gene3D" id="3.90.190.10">
    <property type="entry name" value="Protein tyrosine phosphatase superfamily"/>
    <property type="match status" value="1"/>
</dbReference>
<accession>A0A9P5TZC0</accession>
<proteinExistence type="inferred from homology"/>
<evidence type="ECO:0000256" key="1">
    <source>
        <dbReference type="ARBA" id="ARBA00008601"/>
    </source>
</evidence>
<keyword evidence="8" id="KW-1185">Reference proteome</keyword>
<comment type="caution">
    <text evidence="7">The sequence shown here is derived from an EMBL/GenBank/DDBJ whole genome shotgun (WGS) entry which is preliminary data.</text>
</comment>
<evidence type="ECO:0000256" key="3">
    <source>
        <dbReference type="ARBA" id="ARBA00022801"/>
    </source>
</evidence>
<evidence type="ECO:0000256" key="2">
    <source>
        <dbReference type="ARBA" id="ARBA00013064"/>
    </source>
</evidence>
<dbReference type="PROSITE" id="PS50056">
    <property type="entry name" value="TYR_PHOSPHATASE_2"/>
    <property type="match status" value="1"/>
</dbReference>
<dbReference type="SUPFAM" id="SSF52799">
    <property type="entry name" value="(Phosphotyrosine protein) phosphatases II"/>
    <property type="match status" value="1"/>
</dbReference>
<evidence type="ECO:0000256" key="4">
    <source>
        <dbReference type="ARBA" id="ARBA00022912"/>
    </source>
</evidence>
<evidence type="ECO:0000313" key="8">
    <source>
        <dbReference type="Proteomes" id="UP000772434"/>
    </source>
</evidence>
<dbReference type="SMART" id="SM00195">
    <property type="entry name" value="DSPc"/>
    <property type="match status" value="1"/>
</dbReference>
<dbReference type="CDD" id="cd14498">
    <property type="entry name" value="DSP"/>
    <property type="match status" value="1"/>
</dbReference>
<evidence type="ECO:0000259" key="6">
    <source>
        <dbReference type="PROSITE" id="PS50056"/>
    </source>
</evidence>
<dbReference type="InterPro" id="IPR016130">
    <property type="entry name" value="Tyr_Pase_AS"/>
</dbReference>
<dbReference type="Pfam" id="PF00782">
    <property type="entry name" value="DSPc"/>
    <property type="match status" value="1"/>
</dbReference>
<dbReference type="EMBL" id="JADNRY010000204">
    <property type="protein sequence ID" value="KAF9061380.1"/>
    <property type="molecule type" value="Genomic_DNA"/>
</dbReference>
<dbReference type="GO" id="GO:0043409">
    <property type="term" value="P:negative regulation of MAPK cascade"/>
    <property type="evidence" value="ECO:0007669"/>
    <property type="project" value="TreeGrafter"/>
</dbReference>
<dbReference type="PANTHER" id="PTHR10159:SF519">
    <property type="entry name" value="DUAL SPECIFICITY PROTEIN PHOSPHATASE MPK3"/>
    <property type="match status" value="1"/>
</dbReference>
<dbReference type="GO" id="GO:0005737">
    <property type="term" value="C:cytoplasm"/>
    <property type="evidence" value="ECO:0007669"/>
    <property type="project" value="TreeGrafter"/>
</dbReference>
<feature type="non-terminal residue" evidence="7">
    <location>
        <position position="149"/>
    </location>
</feature>
<organism evidence="7 8">
    <name type="scientific">Rhodocollybia butyracea</name>
    <dbReference type="NCBI Taxonomy" id="206335"/>
    <lineage>
        <taxon>Eukaryota</taxon>
        <taxon>Fungi</taxon>
        <taxon>Dikarya</taxon>
        <taxon>Basidiomycota</taxon>
        <taxon>Agaricomycotina</taxon>
        <taxon>Agaricomycetes</taxon>
        <taxon>Agaricomycetidae</taxon>
        <taxon>Agaricales</taxon>
        <taxon>Marasmiineae</taxon>
        <taxon>Omphalotaceae</taxon>
        <taxon>Rhodocollybia</taxon>
    </lineage>
</organism>
<feature type="domain" description="Tyrosine-protein phosphatase" evidence="5">
    <location>
        <begin position="1"/>
        <end position="149"/>
    </location>
</feature>
<dbReference type="InterPro" id="IPR029021">
    <property type="entry name" value="Prot-tyrosine_phosphatase-like"/>
</dbReference>
<dbReference type="PROSITE" id="PS50054">
    <property type="entry name" value="TYR_PHOSPHATASE_DUAL"/>
    <property type="match status" value="1"/>
</dbReference>
<feature type="domain" description="Tyrosine specific protein phosphatases" evidence="6">
    <location>
        <begin position="61"/>
        <end position="127"/>
    </location>
</feature>
<comment type="similarity">
    <text evidence="1">Belongs to the protein-tyrosine phosphatase family. Non-receptor class dual specificity subfamily.</text>
</comment>
<dbReference type="InterPro" id="IPR000340">
    <property type="entry name" value="Dual-sp_phosphatase_cat-dom"/>
</dbReference>
<gene>
    <name evidence="7" type="ORF">BDP27DRAFT_1187784</name>
</gene>
<sequence length="149" mass="16550">SEIIPRVYISDLSFAENPSLLGTYQITHILSILPETVCIPHNLHAILGYTPARLQINVEDLPFSELAAHLPTTTAFIRDALRGNPEARVLVHCVEGISRSASVVAAFLMAQYGWTPREAVGYVKEKRKIANPNFGFVKQLYEYGRDVLG</sequence>
<keyword evidence="3" id="KW-0378">Hydrolase</keyword>
<dbReference type="PANTHER" id="PTHR10159">
    <property type="entry name" value="DUAL SPECIFICITY PROTEIN PHOSPHATASE"/>
    <property type="match status" value="1"/>
</dbReference>
<evidence type="ECO:0000313" key="7">
    <source>
        <dbReference type="EMBL" id="KAF9061380.1"/>
    </source>
</evidence>
<dbReference type="OrthoDB" id="10252009at2759"/>
<dbReference type="PROSITE" id="PS00383">
    <property type="entry name" value="TYR_PHOSPHATASE_1"/>
    <property type="match status" value="1"/>
</dbReference>